<keyword evidence="2" id="KW-1185">Reference proteome</keyword>
<dbReference type="Gene3D" id="1.10.10.10">
    <property type="entry name" value="Winged helix-like DNA-binding domain superfamily/Winged helix DNA-binding domain"/>
    <property type="match status" value="1"/>
</dbReference>
<name>A0B7B9_METTP</name>
<evidence type="ECO:0000313" key="2">
    <source>
        <dbReference type="Proteomes" id="UP000000674"/>
    </source>
</evidence>
<dbReference type="EMBL" id="CP000477">
    <property type="protein sequence ID" value="ABK14593.1"/>
    <property type="molecule type" value="Genomic_DNA"/>
</dbReference>
<dbReference type="Proteomes" id="UP000000674">
    <property type="component" value="Chromosome"/>
</dbReference>
<dbReference type="KEGG" id="mtp:Mthe_0804"/>
<dbReference type="Pfam" id="PF12840">
    <property type="entry name" value="HTH_20"/>
    <property type="match status" value="1"/>
</dbReference>
<dbReference type="InterPro" id="IPR036390">
    <property type="entry name" value="WH_DNA-bd_sf"/>
</dbReference>
<dbReference type="HOGENOM" id="CLU_166564_0_0_2"/>
<evidence type="ECO:0008006" key="3">
    <source>
        <dbReference type="Google" id="ProtNLM"/>
    </source>
</evidence>
<protein>
    <recommendedName>
        <fullName evidence="3">Transcriptional regulator, ArsR family</fullName>
    </recommendedName>
</protein>
<evidence type="ECO:0000313" key="1">
    <source>
        <dbReference type="EMBL" id="ABK14593.1"/>
    </source>
</evidence>
<gene>
    <name evidence="1" type="ordered locus">Mthe_0804</name>
</gene>
<dbReference type="STRING" id="349307.Mthe_0804"/>
<dbReference type="AlphaFoldDB" id="A0B7B9"/>
<reference evidence="1 2" key="1">
    <citation type="submission" date="2006-10" db="EMBL/GenBank/DDBJ databases">
        <title>Complete sequence of Methanosaeta thermophila PT.</title>
        <authorList>
            <consortium name="US DOE Joint Genome Institute"/>
            <person name="Copeland A."/>
            <person name="Lucas S."/>
            <person name="Lapidus A."/>
            <person name="Barry K."/>
            <person name="Detter J.C."/>
            <person name="Glavina del Rio T."/>
            <person name="Hammon N."/>
            <person name="Israni S."/>
            <person name="Pitluck S."/>
            <person name="Chain P."/>
            <person name="Malfatti S."/>
            <person name="Shin M."/>
            <person name="Vergez L."/>
            <person name="Schmutz J."/>
            <person name="Larimer F."/>
            <person name="Land M."/>
            <person name="Hauser L."/>
            <person name="Kyrpides N."/>
            <person name="Kim E."/>
            <person name="Smith K.S."/>
            <person name="Ingram-Smith C."/>
            <person name="Richardson P."/>
        </authorList>
    </citation>
    <scope>NUCLEOTIDE SEQUENCE [LARGE SCALE GENOMIC DNA]</scope>
    <source>
        <strain evidence="2">DSM 6194 / JCM 14653 / NBRC 101360 / PT</strain>
    </source>
</reference>
<proteinExistence type="predicted"/>
<organism evidence="1 2">
    <name type="scientific">Methanothrix thermoacetophila (strain DSM 6194 / JCM 14653 / NBRC 101360 / PT)</name>
    <name type="common">Methanosaeta thermophila</name>
    <dbReference type="NCBI Taxonomy" id="349307"/>
    <lineage>
        <taxon>Archaea</taxon>
        <taxon>Methanobacteriati</taxon>
        <taxon>Methanobacteriota</taxon>
        <taxon>Stenosarchaea group</taxon>
        <taxon>Methanomicrobia</taxon>
        <taxon>Methanotrichales</taxon>
        <taxon>Methanotrichaceae</taxon>
        <taxon>Methanothrix</taxon>
    </lineage>
</organism>
<dbReference type="SUPFAM" id="SSF46785">
    <property type="entry name" value="Winged helix' DNA-binding domain"/>
    <property type="match status" value="1"/>
</dbReference>
<accession>A0B7B9</accession>
<dbReference type="InterPro" id="IPR036388">
    <property type="entry name" value="WH-like_DNA-bd_sf"/>
</dbReference>
<sequence length="119" mass="14045">MAIYRARETTHLMKEDSWSSRPDHPDVSSSEARWWESAEDHKFALEVLQLPLRRKMLRFIGLKARSRDEIEREFGLSEEQARYHLAMLEKGLVVEKVGESYRPTITGRLYLEKVDARIL</sequence>